<dbReference type="InterPro" id="IPR002933">
    <property type="entry name" value="Peptidase_M20"/>
</dbReference>
<dbReference type="GO" id="GO:0019877">
    <property type="term" value="P:diaminopimelate biosynthetic process"/>
    <property type="evidence" value="ECO:0007669"/>
    <property type="project" value="UniProtKB-ARBA"/>
</dbReference>
<dbReference type="PANTHER" id="PTHR11014">
    <property type="entry name" value="PEPTIDASE M20 FAMILY MEMBER"/>
    <property type="match status" value="1"/>
</dbReference>
<dbReference type="STRING" id="187304.B0E33_14475"/>
<dbReference type="CDD" id="cd05666">
    <property type="entry name" value="M20_Acy1-like"/>
    <property type="match status" value="1"/>
</dbReference>
<keyword evidence="1 4" id="KW-0378">Hydrolase</keyword>
<dbReference type="GO" id="GO:0050118">
    <property type="term" value="F:N-acetyldiaminopimelate deacetylase activity"/>
    <property type="evidence" value="ECO:0007669"/>
    <property type="project" value="UniProtKB-ARBA"/>
</dbReference>
<gene>
    <name evidence="4" type="primary">yxeP_2</name>
    <name evidence="4" type="ORF">LAL4801_04483</name>
</gene>
<feature type="binding site" evidence="2">
    <location>
        <position position="139"/>
    </location>
    <ligand>
        <name>Mn(2+)</name>
        <dbReference type="ChEBI" id="CHEBI:29035"/>
        <label>2</label>
    </ligand>
</feature>
<dbReference type="KEGG" id="lagg:B0E33_14475"/>
<keyword evidence="5" id="KW-1185">Reference proteome</keyword>
<proteinExistence type="predicted"/>
<dbReference type="Proteomes" id="UP000048926">
    <property type="component" value="Unassembled WGS sequence"/>
</dbReference>
<dbReference type="AlphaFoldDB" id="A0A0M6Y9T0"/>
<dbReference type="SUPFAM" id="SSF53187">
    <property type="entry name" value="Zn-dependent exopeptidases"/>
    <property type="match status" value="1"/>
</dbReference>
<reference evidence="5" key="1">
    <citation type="submission" date="2015-07" db="EMBL/GenBank/DDBJ databases">
        <authorList>
            <person name="Rodrigo-Torres Lidia"/>
            <person name="Arahal R.David."/>
        </authorList>
    </citation>
    <scope>NUCLEOTIDE SEQUENCE [LARGE SCALE GENOMIC DNA]</scope>
    <source>
        <strain evidence="5">CECT 4801</strain>
    </source>
</reference>
<keyword evidence="2" id="KW-0464">Manganese</keyword>
<sequence>MPIVNRLADLADEITAWRRDIHENPEILYETVRTAEKVSELLQSFGVDEIATGVGKTGVVGVIKGRNGGAGKTIGLRADMDALPIEEITGKDYASKIPGKMHACGHDGHTAMLLGAAKYLAETRNFDGTVVVIFQPAEEGGAGAKAMIDDGLLTRWPIEEVYGMHNFPGMPVGEFAIRKGPIMAATDEFRITITGRGGHAAKPHETIDPIVIGSQLVSALQTIASRNANPLDSVVVSVTVFQGGNAFNVIPQEVLLRGTVRTLSPEMRDLAQARMESIVSSVGDAFGAKAVLQFTRGYPVTANHDEQTDFAAAVAEGIAGVGKVNREIEPMMGGEDFSYMLEERPGAFIFAGNGDSAGLHHPAYDFNDDLIPVGCSYWVKLVETALPAAA</sequence>
<feature type="binding site" evidence="2">
    <location>
        <position position="104"/>
    </location>
    <ligand>
        <name>Mn(2+)</name>
        <dbReference type="ChEBI" id="CHEBI:29035"/>
        <label>2</label>
    </ligand>
</feature>
<dbReference type="SUPFAM" id="SSF55031">
    <property type="entry name" value="Bacterial exopeptidase dimerisation domain"/>
    <property type="match status" value="1"/>
</dbReference>
<dbReference type="Gene3D" id="3.30.70.360">
    <property type="match status" value="1"/>
</dbReference>
<dbReference type="GO" id="GO:0046872">
    <property type="term" value="F:metal ion binding"/>
    <property type="evidence" value="ECO:0007669"/>
    <property type="project" value="UniProtKB-KW"/>
</dbReference>
<dbReference type="InterPro" id="IPR036264">
    <property type="entry name" value="Bact_exopeptidase_dim_dom"/>
</dbReference>
<evidence type="ECO:0000313" key="4">
    <source>
        <dbReference type="EMBL" id="CTQ46027.1"/>
    </source>
</evidence>
<dbReference type="RefSeq" id="WP_055659708.1">
    <property type="nucleotide sequence ID" value="NZ_CP045617.1"/>
</dbReference>
<evidence type="ECO:0000313" key="5">
    <source>
        <dbReference type="Proteomes" id="UP000048926"/>
    </source>
</evidence>
<dbReference type="Gene3D" id="3.40.630.10">
    <property type="entry name" value="Zn peptidases"/>
    <property type="match status" value="1"/>
</dbReference>
<dbReference type="OrthoDB" id="9777385at2"/>
<dbReference type="InterPro" id="IPR017439">
    <property type="entry name" value="Amidohydrolase"/>
</dbReference>
<feature type="domain" description="Peptidase M20 dimerisation" evidence="3">
    <location>
        <begin position="188"/>
        <end position="282"/>
    </location>
</feature>
<accession>A0A0M6Y9T0</accession>
<name>A0A0M6Y9T0_9HYPH</name>
<feature type="binding site" evidence="2">
    <location>
        <position position="360"/>
    </location>
    <ligand>
        <name>Mn(2+)</name>
        <dbReference type="ChEBI" id="CHEBI:29035"/>
        <label>2</label>
    </ligand>
</feature>
<dbReference type="PANTHER" id="PTHR11014:SF63">
    <property type="entry name" value="METALLOPEPTIDASE, PUTATIVE (AFU_ORTHOLOGUE AFUA_6G09600)-RELATED"/>
    <property type="match status" value="1"/>
</dbReference>
<dbReference type="Pfam" id="PF01546">
    <property type="entry name" value="Peptidase_M20"/>
    <property type="match status" value="1"/>
</dbReference>
<dbReference type="Pfam" id="PF07687">
    <property type="entry name" value="M20_dimer"/>
    <property type="match status" value="1"/>
</dbReference>
<feature type="binding site" evidence="2">
    <location>
        <position position="106"/>
    </location>
    <ligand>
        <name>Mn(2+)</name>
        <dbReference type="ChEBI" id="CHEBI:29035"/>
        <label>2</label>
    </ligand>
</feature>
<protein>
    <submittedName>
        <fullName evidence="4">Putative hydrolase YxeP</fullName>
        <ecNumber evidence="4">3.-.-.-</ecNumber>
    </submittedName>
</protein>
<organism evidence="4 5">
    <name type="scientific">Roseibium aggregatum</name>
    <dbReference type="NCBI Taxonomy" id="187304"/>
    <lineage>
        <taxon>Bacteria</taxon>
        <taxon>Pseudomonadati</taxon>
        <taxon>Pseudomonadota</taxon>
        <taxon>Alphaproteobacteria</taxon>
        <taxon>Hyphomicrobiales</taxon>
        <taxon>Stappiaceae</taxon>
        <taxon>Roseibium</taxon>
    </lineage>
</organism>
<dbReference type="EMBL" id="CXST01000003">
    <property type="protein sequence ID" value="CTQ46027.1"/>
    <property type="molecule type" value="Genomic_DNA"/>
</dbReference>
<evidence type="ECO:0000259" key="3">
    <source>
        <dbReference type="Pfam" id="PF07687"/>
    </source>
</evidence>
<dbReference type="FunFam" id="3.30.70.360:FF:000001">
    <property type="entry name" value="N-acetyldiaminopimelate deacetylase"/>
    <property type="match status" value="1"/>
</dbReference>
<dbReference type="EC" id="3.-.-.-" evidence="4"/>
<dbReference type="PIRSF" id="PIRSF005962">
    <property type="entry name" value="Pept_M20D_amidohydro"/>
    <property type="match status" value="1"/>
</dbReference>
<evidence type="ECO:0000256" key="2">
    <source>
        <dbReference type="PIRSR" id="PIRSR005962-1"/>
    </source>
</evidence>
<feature type="binding site" evidence="2">
    <location>
        <position position="165"/>
    </location>
    <ligand>
        <name>Mn(2+)</name>
        <dbReference type="ChEBI" id="CHEBI:29035"/>
        <label>2</label>
    </ligand>
</feature>
<keyword evidence="2" id="KW-0479">Metal-binding</keyword>
<evidence type="ECO:0000256" key="1">
    <source>
        <dbReference type="ARBA" id="ARBA00022801"/>
    </source>
</evidence>
<dbReference type="NCBIfam" id="TIGR01891">
    <property type="entry name" value="amidohydrolases"/>
    <property type="match status" value="1"/>
</dbReference>
<dbReference type="InterPro" id="IPR011650">
    <property type="entry name" value="Peptidase_M20_dimer"/>
</dbReference>
<comment type="cofactor">
    <cofactor evidence="2">
        <name>Mn(2+)</name>
        <dbReference type="ChEBI" id="CHEBI:29035"/>
    </cofactor>
    <text evidence="2">The Mn(2+) ion enhances activity.</text>
</comment>